<comment type="caution">
    <text evidence="11">The sequence shown here is derived from an EMBL/GenBank/DDBJ whole genome shotgun (WGS) entry which is preliminary data.</text>
</comment>
<dbReference type="InterPro" id="IPR036038">
    <property type="entry name" value="Aminotransferase-like"/>
</dbReference>
<dbReference type="GO" id="GO:0008652">
    <property type="term" value="P:amino acid biosynthetic process"/>
    <property type="evidence" value="ECO:0007669"/>
    <property type="project" value="UniProtKB-ARBA"/>
</dbReference>
<comment type="pathway">
    <text evidence="4">Amino-acid biosynthesis; L-leucine biosynthesis; L-leucine from 3-methyl-2-oxobutanoate: step 4/4.</text>
</comment>
<evidence type="ECO:0000256" key="7">
    <source>
        <dbReference type="ARBA" id="ARBA00022898"/>
    </source>
</evidence>
<proteinExistence type="inferred from homology"/>
<evidence type="ECO:0000256" key="4">
    <source>
        <dbReference type="ARBA" id="ARBA00005072"/>
    </source>
</evidence>
<dbReference type="SUPFAM" id="SSF56752">
    <property type="entry name" value="D-aminoacid aminotransferase-like PLP-dependent enzymes"/>
    <property type="match status" value="1"/>
</dbReference>
<dbReference type="GO" id="GO:0004084">
    <property type="term" value="F:branched-chain-amino-acid transaminase activity"/>
    <property type="evidence" value="ECO:0007669"/>
    <property type="project" value="UniProtKB-EC"/>
</dbReference>
<organism evidence="11 12">
    <name type="scientific">Aquirufa antheringensis</name>
    <dbReference type="NCBI Taxonomy" id="2516559"/>
    <lineage>
        <taxon>Bacteria</taxon>
        <taxon>Pseudomonadati</taxon>
        <taxon>Bacteroidota</taxon>
        <taxon>Cytophagia</taxon>
        <taxon>Cytophagales</taxon>
        <taxon>Flectobacillaceae</taxon>
        <taxon>Aquirufa</taxon>
    </lineage>
</organism>
<keyword evidence="11" id="KW-0032">Aminotransferase</keyword>
<comment type="catalytic activity">
    <reaction evidence="9">
        <text>L-isoleucine + 2-oxoglutarate = (S)-3-methyl-2-oxopentanoate + L-glutamate</text>
        <dbReference type="Rhea" id="RHEA:24801"/>
        <dbReference type="ChEBI" id="CHEBI:16810"/>
        <dbReference type="ChEBI" id="CHEBI:29985"/>
        <dbReference type="ChEBI" id="CHEBI:35146"/>
        <dbReference type="ChEBI" id="CHEBI:58045"/>
        <dbReference type="EC" id="2.6.1.42"/>
    </reaction>
</comment>
<accession>A0A4Q9BEJ8</accession>
<keyword evidence="7" id="KW-0663">Pyridoxal phosphate</keyword>
<dbReference type="Proteomes" id="UP000293583">
    <property type="component" value="Unassembled WGS sequence"/>
</dbReference>
<evidence type="ECO:0000256" key="2">
    <source>
        <dbReference type="ARBA" id="ARBA00004824"/>
    </source>
</evidence>
<protein>
    <recommendedName>
        <fullName evidence="6">branched-chain-amino-acid transaminase</fullName>
        <ecNumber evidence="6">2.6.1.42</ecNumber>
    </recommendedName>
</protein>
<dbReference type="AlphaFoldDB" id="A0A4Q9BEJ8"/>
<sequence>MAYPIYYKGQWQDPEKVTVSVKDVGFLRGFGIFDFFRIMDGKPIFMSDHLDRFLSSASKMGLSHSYSKESLAALIHEIASLSVDPCLGVKLVLTAGFSLNGFDPVGESELYIFPSVFAFAEPTAGMRLMSREYKREMADIKSLNYAFALREMPAVRAAGGDDLIYHTPEFGVSESSRSNLFYVKDGVIHTPEDHILEGITRKKVIALASTEFKVRVGACTLADFMNADEVFTTGSTKRVLPIFSIDGKQIGDGKRGKVTERLYGMLLGSEA</sequence>
<dbReference type="InterPro" id="IPR050571">
    <property type="entry name" value="Class-IV_PLP-Dep_Aminotrnsfr"/>
</dbReference>
<evidence type="ECO:0000256" key="6">
    <source>
        <dbReference type="ARBA" id="ARBA00013053"/>
    </source>
</evidence>
<dbReference type="Pfam" id="PF01063">
    <property type="entry name" value="Aminotran_4"/>
    <property type="match status" value="1"/>
</dbReference>
<evidence type="ECO:0000256" key="8">
    <source>
        <dbReference type="ARBA" id="ARBA00048212"/>
    </source>
</evidence>
<keyword evidence="11" id="KW-0808">Transferase</keyword>
<keyword evidence="12" id="KW-1185">Reference proteome</keyword>
<dbReference type="FunFam" id="3.20.10.10:FF:000002">
    <property type="entry name" value="D-alanine aminotransferase"/>
    <property type="match status" value="1"/>
</dbReference>
<dbReference type="Gene3D" id="3.20.10.10">
    <property type="entry name" value="D-amino Acid Aminotransferase, subunit A, domain 2"/>
    <property type="match status" value="1"/>
</dbReference>
<evidence type="ECO:0000256" key="5">
    <source>
        <dbReference type="ARBA" id="ARBA00009320"/>
    </source>
</evidence>
<dbReference type="PANTHER" id="PTHR42743:SF11">
    <property type="entry name" value="AMINODEOXYCHORISMATE LYASE"/>
    <property type="match status" value="1"/>
</dbReference>
<evidence type="ECO:0000313" key="11">
    <source>
        <dbReference type="EMBL" id="TBH74629.1"/>
    </source>
</evidence>
<dbReference type="PANTHER" id="PTHR42743">
    <property type="entry name" value="AMINO-ACID AMINOTRANSFERASE"/>
    <property type="match status" value="1"/>
</dbReference>
<dbReference type="GO" id="GO:0046394">
    <property type="term" value="P:carboxylic acid biosynthetic process"/>
    <property type="evidence" value="ECO:0007669"/>
    <property type="project" value="UniProtKB-ARBA"/>
</dbReference>
<evidence type="ECO:0000256" key="1">
    <source>
        <dbReference type="ARBA" id="ARBA00001933"/>
    </source>
</evidence>
<dbReference type="InterPro" id="IPR001544">
    <property type="entry name" value="Aminotrans_IV"/>
</dbReference>
<comment type="cofactor">
    <cofactor evidence="1">
        <name>pyridoxal 5'-phosphate</name>
        <dbReference type="ChEBI" id="CHEBI:597326"/>
    </cofactor>
</comment>
<dbReference type="EC" id="2.6.1.42" evidence="6"/>
<dbReference type="OrthoDB" id="9805628at2"/>
<comment type="catalytic activity">
    <reaction evidence="10">
        <text>L-leucine + 2-oxoglutarate = 4-methyl-2-oxopentanoate + L-glutamate</text>
        <dbReference type="Rhea" id="RHEA:18321"/>
        <dbReference type="ChEBI" id="CHEBI:16810"/>
        <dbReference type="ChEBI" id="CHEBI:17865"/>
        <dbReference type="ChEBI" id="CHEBI:29985"/>
        <dbReference type="ChEBI" id="CHEBI:57427"/>
        <dbReference type="EC" id="2.6.1.42"/>
    </reaction>
</comment>
<dbReference type="EMBL" id="SEWY01000002">
    <property type="protein sequence ID" value="TBH74629.1"/>
    <property type="molecule type" value="Genomic_DNA"/>
</dbReference>
<evidence type="ECO:0000313" key="12">
    <source>
        <dbReference type="Proteomes" id="UP000293583"/>
    </source>
</evidence>
<dbReference type="RefSeq" id="WP_130923044.1">
    <property type="nucleotide sequence ID" value="NZ_JAANOL010000002.1"/>
</dbReference>
<comment type="catalytic activity">
    <reaction evidence="8">
        <text>L-valine + 2-oxoglutarate = 3-methyl-2-oxobutanoate + L-glutamate</text>
        <dbReference type="Rhea" id="RHEA:24813"/>
        <dbReference type="ChEBI" id="CHEBI:11851"/>
        <dbReference type="ChEBI" id="CHEBI:16810"/>
        <dbReference type="ChEBI" id="CHEBI:29985"/>
        <dbReference type="ChEBI" id="CHEBI:57762"/>
        <dbReference type="EC" id="2.6.1.42"/>
    </reaction>
</comment>
<comment type="pathway">
    <text evidence="3">Amino-acid biosynthesis; L-valine biosynthesis; L-valine from pyruvate: step 4/4.</text>
</comment>
<name>A0A4Q9BEJ8_9BACT</name>
<reference evidence="11 12" key="1">
    <citation type="submission" date="2019-02" db="EMBL/GenBank/DDBJ databases">
        <title>Genome of a new Bacteroidetes strain.</title>
        <authorList>
            <person name="Pitt A."/>
        </authorList>
    </citation>
    <scope>NUCLEOTIDE SEQUENCE [LARGE SCALE GENOMIC DNA]</scope>
    <source>
        <strain evidence="11 12">103A-SOEBACH</strain>
    </source>
</reference>
<comment type="pathway">
    <text evidence="2">Amino-acid biosynthesis; L-isoleucine biosynthesis; L-isoleucine from 2-oxobutanoate: step 4/4.</text>
</comment>
<evidence type="ECO:0000256" key="9">
    <source>
        <dbReference type="ARBA" id="ARBA00048798"/>
    </source>
</evidence>
<comment type="similarity">
    <text evidence="5">Belongs to the class-IV pyridoxal-phosphate-dependent aminotransferase family.</text>
</comment>
<dbReference type="CDD" id="cd00449">
    <property type="entry name" value="PLPDE_IV"/>
    <property type="match status" value="1"/>
</dbReference>
<dbReference type="InterPro" id="IPR043131">
    <property type="entry name" value="BCAT-like_N"/>
</dbReference>
<gene>
    <name evidence="11" type="ORF">EWU20_05655</name>
</gene>
<dbReference type="InterPro" id="IPR043132">
    <property type="entry name" value="BCAT-like_C"/>
</dbReference>
<evidence type="ECO:0000256" key="3">
    <source>
        <dbReference type="ARBA" id="ARBA00004931"/>
    </source>
</evidence>
<dbReference type="Gene3D" id="3.30.470.10">
    <property type="match status" value="1"/>
</dbReference>
<evidence type="ECO:0000256" key="10">
    <source>
        <dbReference type="ARBA" id="ARBA00049229"/>
    </source>
</evidence>